<dbReference type="Pfam" id="PF00642">
    <property type="entry name" value="zf-CCCH"/>
    <property type="match status" value="6"/>
</dbReference>
<feature type="domain" description="C3H1-type" evidence="8">
    <location>
        <begin position="336"/>
        <end position="364"/>
    </location>
</feature>
<dbReference type="Gene3D" id="4.10.1000.10">
    <property type="entry name" value="Zinc finger, CCCH-type"/>
    <property type="match status" value="2"/>
</dbReference>
<feature type="domain" description="C3H1-type" evidence="8">
    <location>
        <begin position="260"/>
        <end position="288"/>
    </location>
</feature>
<evidence type="ECO:0000313" key="9">
    <source>
        <dbReference type="EMBL" id="KAK9057074.1"/>
    </source>
</evidence>
<comment type="caution">
    <text evidence="9">The sequence shown here is derived from an EMBL/GenBank/DDBJ whole genome shotgun (WGS) entry which is preliminary data.</text>
</comment>
<proteinExistence type="predicted"/>
<feature type="zinc finger region" description="C3H1-type" evidence="6">
    <location>
        <begin position="467"/>
        <end position="495"/>
    </location>
</feature>
<dbReference type="GO" id="GO:0003677">
    <property type="term" value="F:DNA binding"/>
    <property type="evidence" value="ECO:0007669"/>
    <property type="project" value="UniProtKB-KW"/>
</dbReference>
<feature type="compositionally biased region" description="Basic and acidic residues" evidence="7">
    <location>
        <begin position="513"/>
        <end position="527"/>
    </location>
</feature>
<sequence>MANQLHGSSSYGYGGGSNPSSMFTSRSLVDQYVPADPSYPNSSRYLGSDTISPSSNLLGHQSSSLMLNYKDTISSAYSAAVARATGAAAALWPAPPGVDVDGSATALGSLYAGYKRPSSEALYQSLLGAHSTIGQSEAWYSANPLVKRPRFQSSLPVYPQRPGEKDCAHYMLTRTCKFGDTCKFDHPLWVPEGGISDWKEVPIGVPSEDLPERPEAPDCPYFLKTLTCKFGPKCKFNHPKDKIAALSASGNSGGLELPERPSEPQCVFYMKTGKCKFGLTCKFHHPKDISIPIAEVENGNGVQTEAITGGLTANLTTSAPPFAPSLLQNSKGLPIRPGEVDCPFYLKTGSCKYGATCRYNHPERYGMDPTGTIVATPGIHMNMGLVNPVPTVMQTVDPRLGHPMLGLAPAAYPQRPGQMECDYYMKSGVCMFGERCKFHHPPDRTAHALSAQGHESVKFTLAGLPRREGAVHCPYYMKTGACKYGATCKFDHPPPGEVMSAATSQGPSVAAGEEVKDGQNENKTNQE</sequence>
<evidence type="ECO:0000259" key="8">
    <source>
        <dbReference type="PROSITE" id="PS50103"/>
    </source>
</evidence>
<feature type="domain" description="C3H1-type" evidence="8">
    <location>
        <begin position="467"/>
        <end position="495"/>
    </location>
</feature>
<feature type="zinc finger region" description="C3H1-type" evidence="6">
    <location>
        <begin position="260"/>
        <end position="288"/>
    </location>
</feature>
<dbReference type="InterPro" id="IPR050974">
    <property type="entry name" value="Plant_ZF_CCCH"/>
</dbReference>
<reference evidence="9 10" key="1">
    <citation type="submission" date="2024-04" db="EMBL/GenBank/DDBJ databases">
        <title>The reference genome of an endangered Asteraceae, Deinandra increscens subsp. villosa, native to the Central Coast of California.</title>
        <authorList>
            <person name="Guilliams M."/>
            <person name="Hasenstab-Lehman K."/>
            <person name="Meyer R."/>
            <person name="Mcevoy S."/>
        </authorList>
    </citation>
    <scope>NUCLEOTIDE SEQUENCE [LARGE SCALE GENOMIC DNA]</scope>
    <source>
        <tissue evidence="9">Leaf</tissue>
    </source>
</reference>
<evidence type="ECO:0000256" key="4">
    <source>
        <dbReference type="ARBA" id="ARBA00022833"/>
    </source>
</evidence>
<dbReference type="InterPro" id="IPR036855">
    <property type="entry name" value="Znf_CCCH_sf"/>
</dbReference>
<feature type="zinc finger region" description="C3H1-type" evidence="6">
    <location>
        <begin position="213"/>
        <end position="241"/>
    </location>
</feature>
<evidence type="ECO:0000313" key="10">
    <source>
        <dbReference type="Proteomes" id="UP001408789"/>
    </source>
</evidence>
<gene>
    <name evidence="9" type="ORF">SSX86_024441</name>
</gene>
<evidence type="ECO:0000256" key="3">
    <source>
        <dbReference type="ARBA" id="ARBA00022771"/>
    </source>
</evidence>
<dbReference type="SUPFAM" id="SSF90229">
    <property type="entry name" value="CCCH zinc finger"/>
    <property type="match status" value="6"/>
</dbReference>
<dbReference type="Gene3D" id="2.30.30.1190">
    <property type="match status" value="2"/>
</dbReference>
<evidence type="ECO:0000256" key="6">
    <source>
        <dbReference type="PROSITE-ProRule" id="PRU00723"/>
    </source>
</evidence>
<dbReference type="EMBL" id="JBCNJP010000024">
    <property type="protein sequence ID" value="KAK9057074.1"/>
    <property type="molecule type" value="Genomic_DNA"/>
</dbReference>
<keyword evidence="5" id="KW-0238">DNA-binding</keyword>
<feature type="zinc finger region" description="C3H1-type" evidence="6">
    <location>
        <begin position="161"/>
        <end position="189"/>
    </location>
</feature>
<feature type="zinc finger region" description="C3H1-type" evidence="6">
    <location>
        <begin position="415"/>
        <end position="443"/>
    </location>
</feature>
<feature type="domain" description="C3H1-type" evidence="8">
    <location>
        <begin position="213"/>
        <end position="241"/>
    </location>
</feature>
<dbReference type="Proteomes" id="UP001408789">
    <property type="component" value="Unassembled WGS sequence"/>
</dbReference>
<dbReference type="GO" id="GO:0003729">
    <property type="term" value="F:mRNA binding"/>
    <property type="evidence" value="ECO:0007669"/>
    <property type="project" value="TreeGrafter"/>
</dbReference>
<evidence type="ECO:0000256" key="5">
    <source>
        <dbReference type="ARBA" id="ARBA00023125"/>
    </source>
</evidence>
<feature type="region of interest" description="Disordered" evidence="7">
    <location>
        <begin position="495"/>
        <end position="527"/>
    </location>
</feature>
<dbReference type="PANTHER" id="PTHR12506">
    <property type="entry name" value="PROTEIN PHOSPHATASE RELATED"/>
    <property type="match status" value="1"/>
</dbReference>
<evidence type="ECO:0000256" key="7">
    <source>
        <dbReference type="SAM" id="MobiDB-lite"/>
    </source>
</evidence>
<keyword evidence="1 6" id="KW-0479">Metal-binding</keyword>
<dbReference type="PANTHER" id="PTHR12506:SF82">
    <property type="entry name" value="ZINC FINGER CCCH DOMAIN-CONTAINING PROTEIN 64-RELATED"/>
    <property type="match status" value="1"/>
</dbReference>
<organism evidence="9 10">
    <name type="scientific">Deinandra increscens subsp. villosa</name>
    <dbReference type="NCBI Taxonomy" id="3103831"/>
    <lineage>
        <taxon>Eukaryota</taxon>
        <taxon>Viridiplantae</taxon>
        <taxon>Streptophyta</taxon>
        <taxon>Embryophyta</taxon>
        <taxon>Tracheophyta</taxon>
        <taxon>Spermatophyta</taxon>
        <taxon>Magnoliopsida</taxon>
        <taxon>eudicotyledons</taxon>
        <taxon>Gunneridae</taxon>
        <taxon>Pentapetalae</taxon>
        <taxon>asterids</taxon>
        <taxon>campanulids</taxon>
        <taxon>Asterales</taxon>
        <taxon>Asteraceae</taxon>
        <taxon>Asteroideae</taxon>
        <taxon>Heliantheae alliance</taxon>
        <taxon>Madieae</taxon>
        <taxon>Madiinae</taxon>
        <taxon>Deinandra</taxon>
    </lineage>
</organism>
<feature type="domain" description="C3H1-type" evidence="8">
    <location>
        <begin position="161"/>
        <end position="189"/>
    </location>
</feature>
<dbReference type="SMART" id="SM00356">
    <property type="entry name" value="ZnF_C3H1"/>
    <property type="match status" value="6"/>
</dbReference>
<dbReference type="GO" id="GO:0008270">
    <property type="term" value="F:zinc ion binding"/>
    <property type="evidence" value="ECO:0007669"/>
    <property type="project" value="UniProtKB-KW"/>
</dbReference>
<dbReference type="FunFam" id="4.10.1000.10:FF:000033">
    <property type="entry name" value="zinc finger CCCH domain-containing protein 37"/>
    <property type="match status" value="1"/>
</dbReference>
<dbReference type="AlphaFoldDB" id="A0AAP0GQU3"/>
<evidence type="ECO:0000256" key="1">
    <source>
        <dbReference type="ARBA" id="ARBA00022723"/>
    </source>
</evidence>
<accession>A0AAP0GQU3</accession>
<dbReference type="InterPro" id="IPR000571">
    <property type="entry name" value="Znf_CCCH"/>
</dbReference>
<keyword evidence="2" id="KW-0677">Repeat</keyword>
<dbReference type="PROSITE" id="PS50103">
    <property type="entry name" value="ZF_C3H1"/>
    <property type="match status" value="6"/>
</dbReference>
<feature type="zinc finger region" description="C3H1-type" evidence="6">
    <location>
        <begin position="336"/>
        <end position="364"/>
    </location>
</feature>
<evidence type="ECO:0000256" key="2">
    <source>
        <dbReference type="ARBA" id="ARBA00022737"/>
    </source>
</evidence>
<protein>
    <recommendedName>
        <fullName evidence="8">C3H1-type domain-containing protein</fullName>
    </recommendedName>
</protein>
<keyword evidence="3 6" id="KW-0863">Zinc-finger</keyword>
<keyword evidence="10" id="KW-1185">Reference proteome</keyword>
<feature type="domain" description="C3H1-type" evidence="8">
    <location>
        <begin position="415"/>
        <end position="443"/>
    </location>
</feature>
<name>A0AAP0GQU3_9ASTR</name>
<keyword evidence="4 6" id="KW-0862">Zinc</keyword>